<dbReference type="EMBL" id="LMBR01000043">
    <property type="protein sequence ID" value="KUL31799.1"/>
    <property type="molecule type" value="Genomic_DNA"/>
</dbReference>
<accession>A0A101JRM7</accession>
<sequence>MNVTDETDVQCPYCGSVFTIALESFEGRQEFVEDCAVCCRPISIVITVDEDGISHAEAHGEDE</sequence>
<reference evidence="1 2" key="1">
    <citation type="submission" date="2015-10" db="EMBL/GenBank/DDBJ databases">
        <title>Draft Genome Sequence of Chlorobium limicola strain Frasassi Growing under Artificial Lighting in the Frasassi Cave System.</title>
        <authorList>
            <person name="Mansor M."/>
            <person name="Macalady J."/>
        </authorList>
    </citation>
    <scope>NUCLEOTIDE SEQUENCE [LARGE SCALE GENOMIC DNA]</scope>
    <source>
        <strain evidence="1 2">Frasassi</strain>
    </source>
</reference>
<evidence type="ECO:0000313" key="1">
    <source>
        <dbReference type="EMBL" id="KUL31799.1"/>
    </source>
</evidence>
<dbReference type="InterPro" id="IPR017143">
    <property type="entry name" value="UCP037225"/>
</dbReference>
<dbReference type="RefSeq" id="WP_059138445.1">
    <property type="nucleotide sequence ID" value="NZ_LMBR01000043.1"/>
</dbReference>
<evidence type="ECO:0008006" key="3">
    <source>
        <dbReference type="Google" id="ProtNLM"/>
    </source>
</evidence>
<dbReference type="InterPro" id="IPR025990">
    <property type="entry name" value="zinc_ribbon_bacterial"/>
</dbReference>
<organism evidence="1 2">
    <name type="scientific">Chlorobium limicola</name>
    <dbReference type="NCBI Taxonomy" id="1092"/>
    <lineage>
        <taxon>Bacteria</taxon>
        <taxon>Pseudomonadati</taxon>
        <taxon>Chlorobiota</taxon>
        <taxon>Chlorobiia</taxon>
        <taxon>Chlorobiales</taxon>
        <taxon>Chlorobiaceae</taxon>
        <taxon>Chlorobium/Pelodictyon group</taxon>
        <taxon>Chlorobium</taxon>
    </lineage>
</organism>
<proteinExistence type="predicted"/>
<dbReference type="PIRSF" id="PIRSF037225">
    <property type="entry name" value="UCP037225"/>
    <property type="match status" value="1"/>
</dbReference>
<gene>
    <name evidence="1" type="ORF">ASB62_02315</name>
</gene>
<keyword evidence="2" id="KW-1185">Reference proteome</keyword>
<dbReference type="OrthoDB" id="9814566at2"/>
<dbReference type="Proteomes" id="UP000053937">
    <property type="component" value="Unassembled WGS sequence"/>
</dbReference>
<comment type="caution">
    <text evidence="1">The sequence shown here is derived from an EMBL/GenBank/DDBJ whole genome shotgun (WGS) entry which is preliminary data.</text>
</comment>
<evidence type="ECO:0000313" key="2">
    <source>
        <dbReference type="Proteomes" id="UP000053937"/>
    </source>
</evidence>
<name>A0A101JRM7_CHLLI</name>
<protein>
    <recommendedName>
        <fullName evidence="3">CPXCG motif-containing cysteine-rich protein</fullName>
    </recommendedName>
</protein>
<dbReference type="Pfam" id="PF14255">
    <property type="entry name" value="Zn_ribbon_21"/>
    <property type="match status" value="1"/>
</dbReference>
<dbReference type="AlphaFoldDB" id="A0A101JRM7"/>